<protein>
    <submittedName>
        <fullName evidence="2">Uncharacterized protein</fullName>
    </submittedName>
</protein>
<keyword evidence="3" id="KW-1185">Reference proteome</keyword>
<proteinExistence type="predicted"/>
<dbReference type="EMBL" id="VSRR010040964">
    <property type="protein sequence ID" value="MPC75360.1"/>
    <property type="molecule type" value="Genomic_DNA"/>
</dbReference>
<name>A0A5B7HSD2_PORTR</name>
<gene>
    <name evidence="2" type="ORF">E2C01_069747</name>
</gene>
<dbReference type="AlphaFoldDB" id="A0A5B7HSD2"/>
<evidence type="ECO:0000313" key="3">
    <source>
        <dbReference type="Proteomes" id="UP000324222"/>
    </source>
</evidence>
<evidence type="ECO:0000256" key="1">
    <source>
        <dbReference type="SAM" id="MobiDB-lite"/>
    </source>
</evidence>
<feature type="region of interest" description="Disordered" evidence="1">
    <location>
        <begin position="1"/>
        <end position="26"/>
    </location>
</feature>
<dbReference type="Proteomes" id="UP000324222">
    <property type="component" value="Unassembled WGS sequence"/>
</dbReference>
<evidence type="ECO:0000313" key="2">
    <source>
        <dbReference type="EMBL" id="MPC75360.1"/>
    </source>
</evidence>
<accession>A0A5B7HSD2</accession>
<reference evidence="2 3" key="1">
    <citation type="submission" date="2019-05" db="EMBL/GenBank/DDBJ databases">
        <title>Another draft genome of Portunus trituberculatus and its Hox gene families provides insights of decapod evolution.</title>
        <authorList>
            <person name="Jeong J.-H."/>
            <person name="Song I."/>
            <person name="Kim S."/>
            <person name="Choi T."/>
            <person name="Kim D."/>
            <person name="Ryu S."/>
            <person name="Kim W."/>
        </authorList>
    </citation>
    <scope>NUCLEOTIDE SEQUENCE [LARGE SCALE GENOMIC DNA]</scope>
    <source>
        <tissue evidence="2">Muscle</tissue>
    </source>
</reference>
<organism evidence="2 3">
    <name type="scientific">Portunus trituberculatus</name>
    <name type="common">Swimming crab</name>
    <name type="synonym">Neptunus trituberculatus</name>
    <dbReference type="NCBI Taxonomy" id="210409"/>
    <lineage>
        <taxon>Eukaryota</taxon>
        <taxon>Metazoa</taxon>
        <taxon>Ecdysozoa</taxon>
        <taxon>Arthropoda</taxon>
        <taxon>Crustacea</taxon>
        <taxon>Multicrustacea</taxon>
        <taxon>Malacostraca</taxon>
        <taxon>Eumalacostraca</taxon>
        <taxon>Eucarida</taxon>
        <taxon>Decapoda</taxon>
        <taxon>Pleocyemata</taxon>
        <taxon>Brachyura</taxon>
        <taxon>Eubrachyura</taxon>
        <taxon>Portunoidea</taxon>
        <taxon>Portunidae</taxon>
        <taxon>Portuninae</taxon>
        <taxon>Portunus</taxon>
    </lineage>
</organism>
<comment type="caution">
    <text evidence="2">The sequence shown here is derived from an EMBL/GenBank/DDBJ whole genome shotgun (WGS) entry which is preliminary data.</text>
</comment>
<sequence length="65" mass="7316">MSQNTLDRGARTVPQSASRGKIENKELSVSGDRVTLSAWKGKSHIVLTHKPWNTPNQMREHQNCC</sequence>